<keyword evidence="2" id="KW-1185">Reference proteome</keyword>
<reference evidence="1" key="1">
    <citation type="journal article" date="2014" name="Int. J. Syst. Evol. Microbiol.">
        <title>Complete genome sequence of Corynebacterium casei LMG S-19264T (=DSM 44701T), isolated from a smear-ripened cheese.</title>
        <authorList>
            <consortium name="US DOE Joint Genome Institute (JGI-PGF)"/>
            <person name="Walter F."/>
            <person name="Albersmeier A."/>
            <person name="Kalinowski J."/>
            <person name="Ruckert C."/>
        </authorList>
    </citation>
    <scope>NUCLEOTIDE SEQUENCE</scope>
    <source>
        <strain evidence="1">KCTC 12113</strain>
    </source>
</reference>
<accession>A0A918IQJ4</accession>
<sequence>MNNQNLSLYQAFKSTPPLWYNSYEGLEQFIFTPNPVQEFEPPLIPEKLRLGHQLEFIFHQLLLHSNTYKVLGNSIPIRKNKITQGEMDFILQNIDNKQFIHLELTYKFYIVTGDKTTQLDEQLIGPNHRDTFLQKKDKLINHQLTLSGSKEGKETLIEHGIDPTGLTPQVCFKSQLFTPYFHREIDLTPFNQQCISGTWISCADFISEEFKLYQYYIPSKLEWILPPHNNVEWRSYFTILEDITIRIKNKNAPLLWLKKSETIIEKMFVLWRNPTS</sequence>
<dbReference type="EMBL" id="BMWP01000004">
    <property type="protein sequence ID" value="GGW25668.1"/>
    <property type="molecule type" value="Genomic_DNA"/>
</dbReference>
<comment type="caution">
    <text evidence="1">The sequence shown here is derived from an EMBL/GenBank/DDBJ whole genome shotgun (WGS) entry which is preliminary data.</text>
</comment>
<dbReference type="Proteomes" id="UP000634668">
    <property type="component" value="Unassembled WGS sequence"/>
</dbReference>
<organism evidence="1 2">
    <name type="scientific">Arenibacter certesii</name>
    <dbReference type="NCBI Taxonomy" id="228955"/>
    <lineage>
        <taxon>Bacteria</taxon>
        <taxon>Pseudomonadati</taxon>
        <taxon>Bacteroidota</taxon>
        <taxon>Flavobacteriia</taxon>
        <taxon>Flavobacteriales</taxon>
        <taxon>Flavobacteriaceae</taxon>
        <taxon>Arenibacter</taxon>
    </lineage>
</organism>
<evidence type="ECO:0008006" key="3">
    <source>
        <dbReference type="Google" id="ProtNLM"/>
    </source>
</evidence>
<dbReference type="RefSeq" id="WP_026813999.1">
    <property type="nucleotide sequence ID" value="NZ_BMWP01000004.1"/>
</dbReference>
<reference evidence="1" key="2">
    <citation type="submission" date="2020-09" db="EMBL/GenBank/DDBJ databases">
        <authorList>
            <person name="Sun Q."/>
            <person name="Kim S."/>
        </authorList>
    </citation>
    <scope>NUCLEOTIDE SEQUENCE</scope>
    <source>
        <strain evidence="1">KCTC 12113</strain>
    </source>
</reference>
<dbReference type="AlphaFoldDB" id="A0A918IQJ4"/>
<proteinExistence type="predicted"/>
<protein>
    <recommendedName>
        <fullName evidence="3">DUF1853 family protein</fullName>
    </recommendedName>
</protein>
<dbReference type="Pfam" id="PF08907">
    <property type="entry name" value="DUF1853"/>
    <property type="match status" value="1"/>
</dbReference>
<gene>
    <name evidence="1" type="ORF">GCM10007383_08010</name>
</gene>
<dbReference type="InterPro" id="IPR015003">
    <property type="entry name" value="DUF1853"/>
</dbReference>
<evidence type="ECO:0000313" key="1">
    <source>
        <dbReference type="EMBL" id="GGW25668.1"/>
    </source>
</evidence>
<evidence type="ECO:0000313" key="2">
    <source>
        <dbReference type="Proteomes" id="UP000634668"/>
    </source>
</evidence>
<name>A0A918IQJ4_9FLAO</name>